<dbReference type="GO" id="GO:0007005">
    <property type="term" value="P:mitochondrion organization"/>
    <property type="evidence" value="ECO:0007669"/>
    <property type="project" value="TreeGrafter"/>
</dbReference>
<evidence type="ECO:0000256" key="1">
    <source>
        <dbReference type="ARBA" id="ARBA00004173"/>
    </source>
</evidence>
<comment type="similarity">
    <text evidence="2">Belongs to the PTCD2 family.</text>
</comment>
<accession>A0AAD1WBW8</accession>
<comment type="subcellular location">
    <subcellularLocation>
        <location evidence="1">Mitochondrion</location>
    </subcellularLocation>
</comment>
<dbReference type="InterPro" id="IPR002885">
    <property type="entry name" value="PPR_rpt"/>
</dbReference>
<dbReference type="PROSITE" id="PS51375">
    <property type="entry name" value="PPR"/>
    <property type="match status" value="1"/>
</dbReference>
<dbReference type="InterPro" id="IPR034913">
    <property type="entry name" value="mS27/PTCD2"/>
</dbReference>
<dbReference type="Pfam" id="PF10037">
    <property type="entry name" value="MRP-S27"/>
    <property type="match status" value="1"/>
</dbReference>
<dbReference type="GO" id="GO:0005739">
    <property type="term" value="C:mitochondrion"/>
    <property type="evidence" value="ECO:0007669"/>
    <property type="project" value="UniProtKB-SubCell"/>
</dbReference>
<dbReference type="NCBIfam" id="TIGR00756">
    <property type="entry name" value="PPR"/>
    <property type="match status" value="1"/>
</dbReference>
<keyword evidence="4" id="KW-0507">mRNA processing</keyword>
<dbReference type="GO" id="GO:0003723">
    <property type="term" value="F:RNA binding"/>
    <property type="evidence" value="ECO:0007669"/>
    <property type="project" value="TreeGrafter"/>
</dbReference>
<evidence type="ECO:0000256" key="5">
    <source>
        <dbReference type="ARBA" id="ARBA00023128"/>
    </source>
</evidence>
<dbReference type="EMBL" id="OW240916">
    <property type="protein sequence ID" value="CAH2296903.1"/>
    <property type="molecule type" value="Genomic_DNA"/>
</dbReference>
<protein>
    <recommendedName>
        <fullName evidence="3">Pentatricopeptide repeat-containing protein 2, mitochondrial</fullName>
    </recommendedName>
</protein>
<proteinExistence type="inferred from homology"/>
<feature type="repeat" description="PPR" evidence="6">
    <location>
        <begin position="145"/>
        <end position="179"/>
    </location>
</feature>
<keyword evidence="5" id="KW-0496">Mitochondrion</keyword>
<evidence type="ECO:0000256" key="4">
    <source>
        <dbReference type="ARBA" id="ARBA00022664"/>
    </source>
</evidence>
<dbReference type="InterPro" id="IPR034629">
    <property type="entry name" value="PTCD2"/>
</dbReference>
<name>A0AAD1WBW8_PELCU</name>
<gene>
    <name evidence="7" type="ORF">PECUL_23A012428</name>
</gene>
<dbReference type="PANTHER" id="PTHR14700">
    <property type="entry name" value="PENTATRICOPEPTIDE REPEAT-CONTAINING PROTEIN 2, MITOCHONDRIAL"/>
    <property type="match status" value="1"/>
</dbReference>
<evidence type="ECO:0000256" key="3">
    <source>
        <dbReference type="ARBA" id="ARBA00014675"/>
    </source>
</evidence>
<organism evidence="7 8">
    <name type="scientific">Pelobates cultripes</name>
    <name type="common">Western spadefoot toad</name>
    <dbReference type="NCBI Taxonomy" id="61616"/>
    <lineage>
        <taxon>Eukaryota</taxon>
        <taxon>Metazoa</taxon>
        <taxon>Chordata</taxon>
        <taxon>Craniata</taxon>
        <taxon>Vertebrata</taxon>
        <taxon>Euteleostomi</taxon>
        <taxon>Amphibia</taxon>
        <taxon>Batrachia</taxon>
        <taxon>Anura</taxon>
        <taxon>Pelobatoidea</taxon>
        <taxon>Pelobatidae</taxon>
        <taxon>Pelobates</taxon>
    </lineage>
</organism>
<dbReference type="AlphaFoldDB" id="A0AAD1WBW8"/>
<sequence length="368" mass="42784">MAVLGAGRWVLRAVSPPPAVCHQAKRYLLTEEILKLRDFQKKKLAMVYHVYGKKDLYFQSVNDKLQKNRIILRSELQTLLHLCETPADVEFAKQVIYRYHEENKNVIFGEFRFGPIFIRLCYDLDLEDAALELVKDQSLGHFFHDCTSFNILMDMLFTKGQYERAVDVLLEMRQRKIKFSKDTYILAFASCYKLNNSDSCKICSTLLDEIEMKDSWLPTQAACFAVAFALKQKQFRAAKTVYSQIRNSNGKLCKNLHLLVKLHNNELEDVLHVLEVAVAATGPVFVRKPEFSEDVMSEIEEKLKHTELERRFNQVYLDLQNSGQISVLTLDDMLCFTPHEHRQNLNLFKKRKVSSRTFRSLQSALLVE</sequence>
<dbReference type="Gene3D" id="1.25.40.10">
    <property type="entry name" value="Tetratricopeptide repeat domain"/>
    <property type="match status" value="1"/>
</dbReference>
<evidence type="ECO:0000256" key="6">
    <source>
        <dbReference type="PROSITE-ProRule" id="PRU00708"/>
    </source>
</evidence>
<dbReference type="PANTHER" id="PTHR14700:SF0">
    <property type="entry name" value="PENTATRICOPEPTIDE REPEAT-CONTAINING PROTEIN 2, MITOCHONDRIAL"/>
    <property type="match status" value="1"/>
</dbReference>
<evidence type="ECO:0000313" key="8">
    <source>
        <dbReference type="Proteomes" id="UP001295444"/>
    </source>
</evidence>
<dbReference type="InterPro" id="IPR011990">
    <property type="entry name" value="TPR-like_helical_dom_sf"/>
</dbReference>
<reference evidence="7" key="1">
    <citation type="submission" date="2022-03" db="EMBL/GenBank/DDBJ databases">
        <authorList>
            <person name="Alioto T."/>
            <person name="Alioto T."/>
            <person name="Gomez Garrido J."/>
        </authorList>
    </citation>
    <scope>NUCLEOTIDE SEQUENCE</scope>
</reference>
<dbReference type="GO" id="GO:0050684">
    <property type="term" value="P:regulation of mRNA processing"/>
    <property type="evidence" value="ECO:0007669"/>
    <property type="project" value="InterPro"/>
</dbReference>
<dbReference type="Proteomes" id="UP001295444">
    <property type="component" value="Chromosome 05"/>
</dbReference>
<evidence type="ECO:0000313" key="7">
    <source>
        <dbReference type="EMBL" id="CAH2296903.1"/>
    </source>
</evidence>
<evidence type="ECO:0000256" key="2">
    <source>
        <dbReference type="ARBA" id="ARBA00008677"/>
    </source>
</evidence>
<keyword evidence="8" id="KW-1185">Reference proteome</keyword>
<dbReference type="GO" id="GO:0006397">
    <property type="term" value="P:mRNA processing"/>
    <property type="evidence" value="ECO:0007669"/>
    <property type="project" value="UniProtKB-KW"/>
</dbReference>